<dbReference type="PANTHER" id="PTHR42804">
    <property type="entry name" value="ALDEHYDE DEHYDROGENASE"/>
    <property type="match status" value="1"/>
</dbReference>
<dbReference type="CDD" id="cd07138">
    <property type="entry name" value="ALDH_CddD_SSP0762"/>
    <property type="match status" value="1"/>
</dbReference>
<name>A0ABW5BGL3_9PROT</name>
<comment type="caution">
    <text evidence="4">The sequence shown here is derived from an EMBL/GenBank/DDBJ whole genome shotgun (WGS) entry which is preliminary data.</text>
</comment>
<dbReference type="Pfam" id="PF00171">
    <property type="entry name" value="Aldedh"/>
    <property type="match status" value="1"/>
</dbReference>
<dbReference type="PANTHER" id="PTHR42804:SF1">
    <property type="entry name" value="ALDEHYDE DEHYDROGENASE-RELATED"/>
    <property type="match status" value="1"/>
</dbReference>
<dbReference type="InterPro" id="IPR016162">
    <property type="entry name" value="Ald_DH_N"/>
</dbReference>
<proteinExistence type="inferred from homology"/>
<dbReference type="SUPFAM" id="SSF53720">
    <property type="entry name" value="ALDH-like"/>
    <property type="match status" value="1"/>
</dbReference>
<comment type="similarity">
    <text evidence="1">Belongs to the aldehyde dehydrogenase family.</text>
</comment>
<dbReference type="InterPro" id="IPR016163">
    <property type="entry name" value="Ald_DH_C"/>
</dbReference>
<evidence type="ECO:0000256" key="1">
    <source>
        <dbReference type="ARBA" id="ARBA00009986"/>
    </source>
</evidence>
<keyword evidence="2" id="KW-0560">Oxidoreductase</keyword>
<dbReference type="RefSeq" id="WP_380249611.1">
    <property type="nucleotide sequence ID" value="NZ_JBHUII010000003.1"/>
</dbReference>
<protein>
    <submittedName>
        <fullName evidence="4">Aldehyde dehydrogenase family protein</fullName>
    </submittedName>
</protein>
<keyword evidence="5" id="KW-1185">Reference proteome</keyword>
<dbReference type="EMBL" id="JBHUII010000003">
    <property type="protein sequence ID" value="MFD2205217.1"/>
    <property type="molecule type" value="Genomic_DNA"/>
</dbReference>
<evidence type="ECO:0000313" key="4">
    <source>
        <dbReference type="EMBL" id="MFD2205217.1"/>
    </source>
</evidence>
<feature type="domain" description="Aldehyde dehydrogenase" evidence="3">
    <location>
        <begin position="17"/>
        <end position="472"/>
    </location>
</feature>
<dbReference type="Proteomes" id="UP001597294">
    <property type="component" value="Unassembled WGS sequence"/>
</dbReference>
<evidence type="ECO:0000259" key="3">
    <source>
        <dbReference type="Pfam" id="PF00171"/>
    </source>
</evidence>
<dbReference type="InterPro" id="IPR015590">
    <property type="entry name" value="Aldehyde_DH_dom"/>
</dbReference>
<evidence type="ECO:0000313" key="5">
    <source>
        <dbReference type="Proteomes" id="UP001597294"/>
    </source>
</evidence>
<dbReference type="Gene3D" id="3.40.309.10">
    <property type="entry name" value="Aldehyde Dehydrogenase, Chain A, domain 2"/>
    <property type="match status" value="1"/>
</dbReference>
<reference evidence="5" key="1">
    <citation type="journal article" date="2019" name="Int. J. Syst. Evol. Microbiol.">
        <title>The Global Catalogue of Microorganisms (GCM) 10K type strain sequencing project: providing services to taxonomists for standard genome sequencing and annotation.</title>
        <authorList>
            <consortium name="The Broad Institute Genomics Platform"/>
            <consortium name="The Broad Institute Genome Sequencing Center for Infectious Disease"/>
            <person name="Wu L."/>
            <person name="Ma J."/>
        </authorList>
    </citation>
    <scope>NUCLEOTIDE SEQUENCE [LARGE SCALE GENOMIC DNA]</scope>
    <source>
        <strain evidence="5">CGMCC 4.7192</strain>
    </source>
</reference>
<accession>A0ABW5BGL3</accession>
<dbReference type="Gene3D" id="3.40.605.10">
    <property type="entry name" value="Aldehyde Dehydrogenase, Chain A, domain 1"/>
    <property type="match status" value="1"/>
</dbReference>
<sequence>MHNYKAFYIDGNWVIPSDERDVIKVINPATEETVGEVLQGTHEDVDSAVAAAKRAFDGYSQSTKSERLELLTRIIEIYERRMPDMAQAITDEMGATKKLAIDDQAPCGLGHLRTAYEALKNYNFENKLSDNTTVFKEPIGVCAFITPWNWPINQIAAKVAPALATGCTCVLKPSELAPFSAHVFAEILHEAGVPKGVFNLVDGNGIIVGAHLSSHPDVDMVSFTGSTRAGIEVAKAAAPTVKRVTQELGGKSANIILDDADFETAVFKGTLHCMGNVGQSCNSPTRMLVPHYRMEEAAEVAAKAVSKLRVGDPTNADKNMGPIAYDLQYEKVKGLIQKAIDEGTTLVCGGTDKPEGCEKGYFVKPTVFSHVTNDMTIAKEEVFGPVLSIIGYDNEAEAIQIANDTPYGLAAYVSSSDLPRARRVASKLRAGQVIINNSAGDYNVPFGGYKQSGNGREKGEYGFEDFLEIKAIIGYNVAG</sequence>
<organism evidence="4 5">
    <name type="scientific">Kiloniella antarctica</name>
    <dbReference type="NCBI Taxonomy" id="1550907"/>
    <lineage>
        <taxon>Bacteria</taxon>
        <taxon>Pseudomonadati</taxon>
        <taxon>Pseudomonadota</taxon>
        <taxon>Alphaproteobacteria</taxon>
        <taxon>Rhodospirillales</taxon>
        <taxon>Kiloniellaceae</taxon>
        <taxon>Kiloniella</taxon>
    </lineage>
</organism>
<evidence type="ECO:0000256" key="2">
    <source>
        <dbReference type="ARBA" id="ARBA00023002"/>
    </source>
</evidence>
<gene>
    <name evidence="4" type="ORF">ACFSKO_06335</name>
</gene>
<dbReference type="InterPro" id="IPR016161">
    <property type="entry name" value="Ald_DH/histidinol_DH"/>
</dbReference>